<keyword evidence="2" id="KW-1185">Reference proteome</keyword>
<accession>A0AAV2F7F3</accession>
<gene>
    <name evidence="1" type="ORF">LTRI10_LOCUS34435</name>
</gene>
<dbReference type="AlphaFoldDB" id="A0AAV2F7F3"/>
<organism evidence="1 2">
    <name type="scientific">Linum trigynum</name>
    <dbReference type="NCBI Taxonomy" id="586398"/>
    <lineage>
        <taxon>Eukaryota</taxon>
        <taxon>Viridiplantae</taxon>
        <taxon>Streptophyta</taxon>
        <taxon>Embryophyta</taxon>
        <taxon>Tracheophyta</taxon>
        <taxon>Spermatophyta</taxon>
        <taxon>Magnoliopsida</taxon>
        <taxon>eudicotyledons</taxon>
        <taxon>Gunneridae</taxon>
        <taxon>Pentapetalae</taxon>
        <taxon>rosids</taxon>
        <taxon>fabids</taxon>
        <taxon>Malpighiales</taxon>
        <taxon>Linaceae</taxon>
        <taxon>Linum</taxon>
    </lineage>
</organism>
<protein>
    <submittedName>
        <fullName evidence="1">Uncharacterized protein</fullName>
    </submittedName>
</protein>
<dbReference type="Proteomes" id="UP001497516">
    <property type="component" value="Chromosome 6"/>
</dbReference>
<name>A0AAV2F7F3_9ROSI</name>
<evidence type="ECO:0000313" key="1">
    <source>
        <dbReference type="EMBL" id="CAL1393898.1"/>
    </source>
</evidence>
<sequence>MPSEYTCNSRGCNRHLAGIATQFFSAVIKIGFSQLIMLNDRLPKTVDENAVEIAKLRKSASEGRAALMEEVCLEGLAALRSS</sequence>
<dbReference type="EMBL" id="OZ034819">
    <property type="protein sequence ID" value="CAL1393898.1"/>
    <property type="molecule type" value="Genomic_DNA"/>
</dbReference>
<evidence type="ECO:0000313" key="2">
    <source>
        <dbReference type="Proteomes" id="UP001497516"/>
    </source>
</evidence>
<proteinExistence type="predicted"/>
<reference evidence="1 2" key="1">
    <citation type="submission" date="2024-04" db="EMBL/GenBank/DDBJ databases">
        <authorList>
            <person name="Fracassetti M."/>
        </authorList>
    </citation>
    <scope>NUCLEOTIDE SEQUENCE [LARGE SCALE GENOMIC DNA]</scope>
</reference>